<evidence type="ECO:0000256" key="4">
    <source>
        <dbReference type="ARBA" id="ARBA00022676"/>
    </source>
</evidence>
<reference evidence="13" key="1">
    <citation type="submission" date="2022-03" db="EMBL/GenBank/DDBJ databases">
        <title>Identification of a novel bacterium isolated from mangrove sediments.</title>
        <authorList>
            <person name="Pan X."/>
        </authorList>
    </citation>
    <scope>NUCLEOTIDE SEQUENCE</scope>
    <source>
        <strain evidence="13">B2637</strain>
    </source>
</reference>
<comment type="caution">
    <text evidence="13">The sequence shown here is derived from an EMBL/GenBank/DDBJ whole genome shotgun (WGS) entry which is preliminary data.</text>
</comment>
<feature type="domain" description="ArnT-like N-terminal" evidence="11">
    <location>
        <begin position="100"/>
        <end position="213"/>
    </location>
</feature>
<feature type="transmembrane region" description="Helical" evidence="10">
    <location>
        <begin position="375"/>
        <end position="394"/>
    </location>
</feature>
<comment type="pathway">
    <text evidence="2 10">Protein modification; protein glycosylation.</text>
</comment>
<evidence type="ECO:0000256" key="5">
    <source>
        <dbReference type="ARBA" id="ARBA00022679"/>
    </source>
</evidence>
<name>A0ABT0A7R8_9SPHN</name>
<feature type="transmembrane region" description="Helical" evidence="10">
    <location>
        <begin position="30"/>
        <end position="49"/>
    </location>
</feature>
<evidence type="ECO:0000256" key="1">
    <source>
        <dbReference type="ARBA" id="ARBA00004127"/>
    </source>
</evidence>
<dbReference type="PANTHER" id="PTHR10050">
    <property type="entry name" value="DOLICHYL-PHOSPHATE-MANNOSE--PROTEIN MANNOSYLTRANSFERASE"/>
    <property type="match status" value="1"/>
</dbReference>
<evidence type="ECO:0000256" key="6">
    <source>
        <dbReference type="ARBA" id="ARBA00022692"/>
    </source>
</evidence>
<feature type="transmembrane region" description="Helical" evidence="10">
    <location>
        <begin position="128"/>
        <end position="145"/>
    </location>
</feature>
<feature type="transmembrane region" description="Helical" evidence="10">
    <location>
        <begin position="235"/>
        <end position="255"/>
    </location>
</feature>
<evidence type="ECO:0000313" key="13">
    <source>
        <dbReference type="EMBL" id="MCJ1959245.1"/>
    </source>
</evidence>
<evidence type="ECO:0000259" key="12">
    <source>
        <dbReference type="Pfam" id="PF16192"/>
    </source>
</evidence>
<protein>
    <recommendedName>
        <fullName evidence="9 10">Polyprenol-phosphate-mannose--protein mannosyltransferase</fullName>
        <ecNumber evidence="10">2.4.1.-</ecNumber>
    </recommendedName>
</protein>
<dbReference type="InterPro" id="IPR003342">
    <property type="entry name" value="ArnT-like_N"/>
</dbReference>
<dbReference type="Proteomes" id="UP001162802">
    <property type="component" value="Unassembled WGS sequence"/>
</dbReference>
<feature type="transmembrane region" description="Helical" evidence="10">
    <location>
        <begin position="352"/>
        <end position="369"/>
    </location>
</feature>
<proteinExistence type="inferred from homology"/>
<feature type="transmembrane region" description="Helical" evidence="10">
    <location>
        <begin position="99"/>
        <end position="121"/>
    </location>
</feature>
<dbReference type="EMBL" id="JALHAT010000001">
    <property type="protein sequence ID" value="MCJ1959245.1"/>
    <property type="molecule type" value="Genomic_DNA"/>
</dbReference>
<dbReference type="Pfam" id="PF16192">
    <property type="entry name" value="PMT_4TMC"/>
    <property type="match status" value="1"/>
</dbReference>
<dbReference type="RefSeq" id="WP_243796386.1">
    <property type="nucleotide sequence ID" value="NZ_JALHAT010000001.1"/>
</dbReference>
<feature type="domain" description="Protein O-mannosyl-transferase C-terminal four TM" evidence="12">
    <location>
        <begin position="270"/>
        <end position="446"/>
    </location>
</feature>
<keyword evidence="14" id="KW-1185">Reference proteome</keyword>
<evidence type="ECO:0000256" key="10">
    <source>
        <dbReference type="RuleBase" id="RU367007"/>
    </source>
</evidence>
<dbReference type="InterPro" id="IPR032421">
    <property type="entry name" value="PMT_4TMC"/>
</dbReference>
<evidence type="ECO:0000256" key="2">
    <source>
        <dbReference type="ARBA" id="ARBA00004922"/>
    </source>
</evidence>
<comment type="function">
    <text evidence="10">Protein O-mannosyltransferase that catalyzes the transfer of a single mannose residue from a polyprenol phospho-mannosyl lipidic donor to the hydroxyl group of selected serine and threonine residues in acceptor proteins.</text>
</comment>
<evidence type="ECO:0000256" key="7">
    <source>
        <dbReference type="ARBA" id="ARBA00022989"/>
    </source>
</evidence>
<accession>A0ABT0A7R8</accession>
<keyword evidence="10" id="KW-1003">Cell membrane</keyword>
<sequence>MCAMPPLAPAPASAYPAQPMSLNSRPDRDPLLWCTAIAFAFLALLLWRITFPVEFYFDEIHYVPAARKLLELVPANREHPMFGKEVIAGFIWLLGDTPLAWRLGPVLTGALGLFGFGRFLWHVSHRRRATILGMVLLASNFMWFVQSRIAMLDMIEAGLCMVGLWQFAAALRASGTRSARGHLLAAGLAMGLSLGAKWSSAPALMVPGLAFLALRLAEGGPFFRGRKGGAGTIPGISLLEAAFWLGLFPLCVYWLTYLPAMFYADRPIWFTGFIEQHEYMIRLQDSVKKPHPYRSYWYMWATDWRDIWYLFKVIDGSQRGIVMLGNPLSMLAGLGALVWGLWAIVFRRRWDVALLLALYTLCLGIWAINGKPVQFYYHYLLPGAFLMGLLAFALEPLLARRDRWRWLGVGIPALSALLFLGFFPILSGLPLPTRQFYNVWMWLPSWR</sequence>
<keyword evidence="4 10" id="KW-0328">Glycosyltransferase</keyword>
<keyword evidence="7 10" id="KW-1133">Transmembrane helix</keyword>
<evidence type="ECO:0000256" key="8">
    <source>
        <dbReference type="ARBA" id="ARBA00023136"/>
    </source>
</evidence>
<comment type="subcellular location">
    <subcellularLocation>
        <location evidence="10">Cell membrane</location>
    </subcellularLocation>
    <subcellularLocation>
        <location evidence="1">Endomembrane system</location>
        <topology evidence="1">Multi-pass membrane protein</topology>
    </subcellularLocation>
</comment>
<feature type="transmembrane region" description="Helical" evidence="10">
    <location>
        <begin position="328"/>
        <end position="345"/>
    </location>
</feature>
<evidence type="ECO:0000256" key="9">
    <source>
        <dbReference type="ARBA" id="ARBA00093617"/>
    </source>
</evidence>
<organism evidence="13 14">
    <name type="scientific">Novosphingobium mangrovi</name>
    <name type="common">ex Hu et al. 2023</name>
    <dbReference type="NCBI Taxonomy" id="2930094"/>
    <lineage>
        <taxon>Bacteria</taxon>
        <taxon>Pseudomonadati</taxon>
        <taxon>Pseudomonadota</taxon>
        <taxon>Alphaproteobacteria</taxon>
        <taxon>Sphingomonadales</taxon>
        <taxon>Sphingomonadaceae</taxon>
        <taxon>Novosphingobium</taxon>
    </lineage>
</organism>
<evidence type="ECO:0000313" key="14">
    <source>
        <dbReference type="Proteomes" id="UP001162802"/>
    </source>
</evidence>
<evidence type="ECO:0000259" key="11">
    <source>
        <dbReference type="Pfam" id="PF02366"/>
    </source>
</evidence>
<keyword evidence="5 10" id="KW-0808">Transferase</keyword>
<dbReference type="Pfam" id="PF02366">
    <property type="entry name" value="PMT"/>
    <property type="match status" value="1"/>
</dbReference>
<dbReference type="EC" id="2.4.1.-" evidence="10"/>
<feature type="transmembrane region" description="Helical" evidence="10">
    <location>
        <begin position="151"/>
        <end position="169"/>
    </location>
</feature>
<dbReference type="InterPro" id="IPR027005">
    <property type="entry name" value="PMT-like"/>
</dbReference>
<evidence type="ECO:0000256" key="3">
    <source>
        <dbReference type="ARBA" id="ARBA00007222"/>
    </source>
</evidence>
<keyword evidence="6 10" id="KW-0812">Transmembrane</keyword>
<comment type="similarity">
    <text evidence="3 10">Belongs to the glycosyltransferase 39 family.</text>
</comment>
<gene>
    <name evidence="13" type="ORF">MTR65_00945</name>
</gene>
<feature type="transmembrane region" description="Helical" evidence="10">
    <location>
        <begin position="406"/>
        <end position="426"/>
    </location>
</feature>
<keyword evidence="8 10" id="KW-0472">Membrane</keyword>